<dbReference type="EMBL" id="QPJO01000002">
    <property type="protein sequence ID" value="RCW92178.1"/>
    <property type="molecule type" value="Genomic_DNA"/>
</dbReference>
<sequence>MKTIFLNFLTLITFVTLTSCGDKAKEADTNQAEAAAVAKSDAVTYEVNPTLSTIQWKGFKPTGEHHGTIALAAGKLNMNSGAIEAGKFVINMDGIEVLDLPKEDDNHAKLTTHLKSDDFFDVQAYPNAKFIVTGTTTTDGQTQLSGNLTLKETTNNISFPVKLTFNDKENIMTLTSETFTIDRSKWNVKYGSKSFFDNLGDKFINDDIEITISLVAEKL</sequence>
<dbReference type="InterPro" id="IPR007372">
    <property type="entry name" value="Lipid/polyisoprenoid-bd_YceI"/>
</dbReference>
<dbReference type="Proteomes" id="UP000253436">
    <property type="component" value="Unassembled WGS sequence"/>
</dbReference>
<dbReference type="SMART" id="SM00867">
    <property type="entry name" value="YceI"/>
    <property type="match status" value="1"/>
</dbReference>
<dbReference type="RefSeq" id="WP_114308858.1">
    <property type="nucleotide sequence ID" value="NZ_QPJO01000002.1"/>
</dbReference>
<keyword evidence="3" id="KW-1185">Reference proteome</keyword>
<gene>
    <name evidence="2" type="ORF">DFQ08_102201</name>
</gene>
<evidence type="ECO:0000313" key="2">
    <source>
        <dbReference type="EMBL" id="RCW92178.1"/>
    </source>
</evidence>
<dbReference type="PANTHER" id="PTHR34406">
    <property type="entry name" value="PROTEIN YCEI"/>
    <property type="match status" value="1"/>
</dbReference>
<reference evidence="2 3" key="1">
    <citation type="submission" date="2018-07" db="EMBL/GenBank/DDBJ databases">
        <title>Genomic Encyclopedia of Type Strains, Phase III (KMG-III): the genomes of soil and plant-associated and newly described type strains.</title>
        <authorList>
            <person name="Whitman W."/>
        </authorList>
    </citation>
    <scope>NUCLEOTIDE SEQUENCE [LARGE SCALE GENOMIC DNA]</scope>
    <source>
        <strain evidence="2 3">CECT 7958</strain>
    </source>
</reference>
<dbReference type="PROSITE" id="PS51257">
    <property type="entry name" value="PROKAR_LIPOPROTEIN"/>
    <property type="match status" value="1"/>
</dbReference>
<name>A0A368ZIR3_9FLAO</name>
<dbReference type="InterPro" id="IPR036761">
    <property type="entry name" value="TTHA0802/YceI-like_sf"/>
</dbReference>
<organism evidence="2 3">
    <name type="scientific">Winogradskyella arenosi</name>
    <dbReference type="NCBI Taxonomy" id="533325"/>
    <lineage>
        <taxon>Bacteria</taxon>
        <taxon>Pseudomonadati</taxon>
        <taxon>Bacteroidota</taxon>
        <taxon>Flavobacteriia</taxon>
        <taxon>Flavobacteriales</taxon>
        <taxon>Flavobacteriaceae</taxon>
        <taxon>Winogradskyella</taxon>
    </lineage>
</organism>
<dbReference type="Pfam" id="PF04264">
    <property type="entry name" value="YceI"/>
    <property type="match status" value="1"/>
</dbReference>
<dbReference type="PANTHER" id="PTHR34406:SF1">
    <property type="entry name" value="PROTEIN YCEI"/>
    <property type="match status" value="1"/>
</dbReference>
<protein>
    <submittedName>
        <fullName evidence="2">Polyisoprenoid-binding protein YceI</fullName>
    </submittedName>
</protein>
<dbReference type="AlphaFoldDB" id="A0A368ZIR3"/>
<proteinExistence type="predicted"/>
<dbReference type="SUPFAM" id="SSF101874">
    <property type="entry name" value="YceI-like"/>
    <property type="match status" value="1"/>
</dbReference>
<dbReference type="Gene3D" id="2.40.128.110">
    <property type="entry name" value="Lipid/polyisoprenoid-binding, YceI-like"/>
    <property type="match status" value="1"/>
</dbReference>
<dbReference type="OrthoDB" id="951410at2"/>
<accession>A0A368ZIR3</accession>
<comment type="caution">
    <text evidence="2">The sequence shown here is derived from an EMBL/GenBank/DDBJ whole genome shotgun (WGS) entry which is preliminary data.</text>
</comment>
<evidence type="ECO:0000313" key="3">
    <source>
        <dbReference type="Proteomes" id="UP000253436"/>
    </source>
</evidence>
<evidence type="ECO:0000259" key="1">
    <source>
        <dbReference type="SMART" id="SM00867"/>
    </source>
</evidence>
<feature type="domain" description="Lipid/polyisoprenoid-binding YceI-like" evidence="1">
    <location>
        <begin position="44"/>
        <end position="217"/>
    </location>
</feature>